<dbReference type="Gene3D" id="3.90.180.10">
    <property type="entry name" value="Medium-chain alcohol dehydrogenases, catalytic domain"/>
    <property type="match status" value="1"/>
</dbReference>
<dbReference type="InterPro" id="IPR031640">
    <property type="entry name" value="Glu_dehyd_C"/>
</dbReference>
<dbReference type="Pfam" id="PF16912">
    <property type="entry name" value="Glu_dehyd_C"/>
    <property type="match status" value="1"/>
</dbReference>
<feature type="domain" description="Alcohol dehydrogenase-like N-terminal" evidence="7">
    <location>
        <begin position="65"/>
        <end position="181"/>
    </location>
</feature>
<dbReference type="Proteomes" id="UP000276133">
    <property type="component" value="Unassembled WGS sequence"/>
</dbReference>
<evidence type="ECO:0000313" key="10">
    <source>
        <dbReference type="Proteomes" id="UP000276133"/>
    </source>
</evidence>
<evidence type="ECO:0000256" key="6">
    <source>
        <dbReference type="ARBA" id="ARBA00023027"/>
    </source>
</evidence>
<protein>
    <submittedName>
        <fullName evidence="9">Alcohol dehydrogenase</fullName>
    </submittedName>
</protein>
<evidence type="ECO:0000256" key="2">
    <source>
        <dbReference type="ARBA" id="ARBA00008072"/>
    </source>
</evidence>
<keyword evidence="5" id="KW-0560">Oxidoreductase</keyword>
<dbReference type="InterPro" id="IPR011032">
    <property type="entry name" value="GroES-like_sf"/>
</dbReference>
<dbReference type="STRING" id="10195.A0A3M7QQA6"/>
<evidence type="ECO:0000259" key="7">
    <source>
        <dbReference type="Pfam" id="PF08240"/>
    </source>
</evidence>
<dbReference type="PANTHER" id="PTHR42940">
    <property type="entry name" value="ALCOHOL DEHYDROGENASE 1-RELATED"/>
    <property type="match status" value="1"/>
</dbReference>
<dbReference type="Pfam" id="PF08240">
    <property type="entry name" value="ADH_N"/>
    <property type="match status" value="1"/>
</dbReference>
<evidence type="ECO:0000313" key="9">
    <source>
        <dbReference type="EMBL" id="RNA13637.1"/>
    </source>
</evidence>
<dbReference type="PANTHER" id="PTHR42940:SF3">
    <property type="entry name" value="ALCOHOL DEHYDROGENASE 1-RELATED"/>
    <property type="match status" value="1"/>
</dbReference>
<dbReference type="EMBL" id="REGN01005358">
    <property type="protein sequence ID" value="RNA13637.1"/>
    <property type="molecule type" value="Genomic_DNA"/>
</dbReference>
<dbReference type="Gene3D" id="3.40.50.720">
    <property type="entry name" value="NAD(P)-binding Rossmann-like Domain"/>
    <property type="match status" value="1"/>
</dbReference>
<comment type="cofactor">
    <cofactor evidence="1">
        <name>Zn(2+)</name>
        <dbReference type="ChEBI" id="CHEBI:29105"/>
    </cofactor>
</comment>
<proteinExistence type="inferred from homology"/>
<dbReference type="SUPFAM" id="SSF51735">
    <property type="entry name" value="NAD(P)-binding Rossmann-fold domains"/>
    <property type="match status" value="1"/>
</dbReference>
<comment type="caution">
    <text evidence="9">The sequence shown here is derived from an EMBL/GenBank/DDBJ whole genome shotgun (WGS) entry which is preliminary data.</text>
</comment>
<comment type="similarity">
    <text evidence="2">Belongs to the zinc-containing alcohol dehydrogenase family.</text>
</comment>
<dbReference type="InterPro" id="IPR036291">
    <property type="entry name" value="NAD(P)-bd_dom_sf"/>
</dbReference>
<evidence type="ECO:0000256" key="4">
    <source>
        <dbReference type="ARBA" id="ARBA00022833"/>
    </source>
</evidence>
<evidence type="ECO:0000256" key="5">
    <source>
        <dbReference type="ARBA" id="ARBA00023002"/>
    </source>
</evidence>
<dbReference type="GO" id="GO:0046872">
    <property type="term" value="F:metal ion binding"/>
    <property type="evidence" value="ECO:0007669"/>
    <property type="project" value="UniProtKB-KW"/>
</dbReference>
<dbReference type="AlphaFoldDB" id="A0A3M7QQA6"/>
<keyword evidence="6" id="KW-0520">NAD</keyword>
<dbReference type="OrthoDB" id="3941538at2759"/>
<gene>
    <name evidence="9" type="ORF">BpHYR1_027202</name>
</gene>
<dbReference type="GO" id="GO:0004022">
    <property type="term" value="F:alcohol dehydrogenase (NAD+) activity"/>
    <property type="evidence" value="ECO:0007669"/>
    <property type="project" value="TreeGrafter"/>
</dbReference>
<keyword evidence="4" id="KW-0862">Zinc</keyword>
<dbReference type="SUPFAM" id="SSF50129">
    <property type="entry name" value="GroES-like"/>
    <property type="match status" value="1"/>
</dbReference>
<feature type="domain" description="Glucose dehydrogenase C-terminal" evidence="8">
    <location>
        <begin position="207"/>
        <end position="370"/>
    </location>
</feature>
<reference evidence="9 10" key="1">
    <citation type="journal article" date="2018" name="Sci. Rep.">
        <title>Genomic signatures of local adaptation to the degree of environmental predictability in rotifers.</title>
        <authorList>
            <person name="Franch-Gras L."/>
            <person name="Hahn C."/>
            <person name="Garcia-Roger E.M."/>
            <person name="Carmona M.J."/>
            <person name="Serra M."/>
            <person name="Gomez A."/>
        </authorList>
    </citation>
    <scope>NUCLEOTIDE SEQUENCE [LARGE SCALE GENOMIC DNA]</scope>
    <source>
        <strain evidence="9">HYR1</strain>
    </source>
</reference>
<evidence type="ECO:0000259" key="8">
    <source>
        <dbReference type="Pfam" id="PF16912"/>
    </source>
</evidence>
<dbReference type="GO" id="GO:0005737">
    <property type="term" value="C:cytoplasm"/>
    <property type="evidence" value="ECO:0007669"/>
    <property type="project" value="TreeGrafter"/>
</dbReference>
<organism evidence="9 10">
    <name type="scientific">Brachionus plicatilis</name>
    <name type="common">Marine rotifer</name>
    <name type="synonym">Brachionus muelleri</name>
    <dbReference type="NCBI Taxonomy" id="10195"/>
    <lineage>
        <taxon>Eukaryota</taxon>
        <taxon>Metazoa</taxon>
        <taxon>Spiralia</taxon>
        <taxon>Gnathifera</taxon>
        <taxon>Rotifera</taxon>
        <taxon>Eurotatoria</taxon>
        <taxon>Monogononta</taxon>
        <taxon>Pseudotrocha</taxon>
        <taxon>Ploima</taxon>
        <taxon>Brachionidae</taxon>
        <taxon>Brachionus</taxon>
    </lineage>
</organism>
<evidence type="ECO:0000256" key="1">
    <source>
        <dbReference type="ARBA" id="ARBA00001947"/>
    </source>
</evidence>
<keyword evidence="10" id="KW-1185">Reference proteome</keyword>
<keyword evidence="3" id="KW-0479">Metal-binding</keyword>
<name>A0A3M7QQA6_BRAPC</name>
<evidence type="ECO:0000256" key="3">
    <source>
        <dbReference type="ARBA" id="ARBA00022723"/>
    </source>
</evidence>
<dbReference type="InterPro" id="IPR013154">
    <property type="entry name" value="ADH-like_N"/>
</dbReference>
<accession>A0A3M7QQA6</accession>
<sequence>MNIQKLILNTCFKNSFLIPKDIFFSSRIFHKKMSDNSVQRYVFNGTDAKPVFEMESELNLPELKEGEVLVKVRAATICLSDIHTVCGTRKEPTPSVLGHEACVEVINHKRNNFELKIGDRATFSIADTCGECEFCLNDLSQKCVKLFKYGHAAMSNGTGFNGCYASHIIIRSGTDVIKIPDEINDGLASTINCALATMVNCVDQMPENVKRSKKKALIQGDGMLGLYGCALLNEIGFGKVYCTGNKKARGDLIKSFGGIPIFEDAELESETNQIDCIFEVCGSSDVIPNGIRLLKPGGAYIFAGMVHPKTSLNITGEQLIRKCLTLRGVHNYQGKHLKKSVEFLKNSIHKYPFEKLICPRNYALNELPDAIDMAMKKEYPRICVIP</sequence>